<feature type="repeat" description="WD" evidence="3">
    <location>
        <begin position="334"/>
        <end position="366"/>
    </location>
</feature>
<dbReference type="SMART" id="SM00320">
    <property type="entry name" value="WD40"/>
    <property type="match status" value="7"/>
</dbReference>
<evidence type="ECO:0000259" key="4">
    <source>
        <dbReference type="Pfam" id="PF12894"/>
    </source>
</evidence>
<feature type="repeat" description="WD" evidence="3">
    <location>
        <begin position="199"/>
        <end position="240"/>
    </location>
</feature>
<dbReference type="PROSITE" id="PS00678">
    <property type="entry name" value="WD_REPEATS_1"/>
    <property type="match status" value="3"/>
</dbReference>
<keyword evidence="6" id="KW-1185">Reference proteome</keyword>
<feature type="repeat" description="WD" evidence="3">
    <location>
        <begin position="292"/>
        <end position="333"/>
    </location>
</feature>
<evidence type="ECO:0000256" key="1">
    <source>
        <dbReference type="ARBA" id="ARBA00022574"/>
    </source>
</evidence>
<dbReference type="InterPro" id="IPR015943">
    <property type="entry name" value="WD40/YVTN_repeat-like_dom_sf"/>
</dbReference>
<dbReference type="PANTHER" id="PTHR19879:SF9">
    <property type="entry name" value="TRANSCRIPTION INITIATION FACTOR TFIID SUBUNIT 5"/>
    <property type="match status" value="1"/>
</dbReference>
<evidence type="ECO:0000256" key="3">
    <source>
        <dbReference type="PROSITE-ProRule" id="PRU00221"/>
    </source>
</evidence>
<dbReference type="AlphaFoldDB" id="X6NKY1"/>
<feature type="repeat" description="WD" evidence="3">
    <location>
        <begin position="69"/>
        <end position="110"/>
    </location>
</feature>
<dbReference type="Pfam" id="PF12894">
    <property type="entry name" value="ANAPC4_WD40"/>
    <property type="match status" value="1"/>
</dbReference>
<dbReference type="Pfam" id="PF00400">
    <property type="entry name" value="WD40"/>
    <property type="match status" value="6"/>
</dbReference>
<dbReference type="InterPro" id="IPR036322">
    <property type="entry name" value="WD40_repeat_dom_sf"/>
</dbReference>
<organism evidence="5 6">
    <name type="scientific">Reticulomyxa filosa</name>
    <dbReference type="NCBI Taxonomy" id="46433"/>
    <lineage>
        <taxon>Eukaryota</taxon>
        <taxon>Sar</taxon>
        <taxon>Rhizaria</taxon>
        <taxon>Retaria</taxon>
        <taxon>Foraminifera</taxon>
        <taxon>Monothalamids</taxon>
        <taxon>Reticulomyxidae</taxon>
        <taxon>Reticulomyxa</taxon>
    </lineage>
</organism>
<dbReference type="InterPro" id="IPR001680">
    <property type="entry name" value="WD40_rpt"/>
</dbReference>
<dbReference type="PANTHER" id="PTHR19879">
    <property type="entry name" value="TRANSCRIPTION INITIATION FACTOR TFIID"/>
    <property type="match status" value="1"/>
</dbReference>
<dbReference type="Gene3D" id="2.130.10.10">
    <property type="entry name" value="YVTN repeat-like/Quinoprotein amine dehydrogenase"/>
    <property type="match status" value="3"/>
</dbReference>
<proteinExistence type="predicted"/>
<dbReference type="CDD" id="cd00200">
    <property type="entry name" value="WD40"/>
    <property type="match status" value="1"/>
</dbReference>
<evidence type="ECO:0000313" key="6">
    <source>
        <dbReference type="Proteomes" id="UP000023152"/>
    </source>
</evidence>
<feature type="domain" description="Anaphase-promoting complex subunit 4-like WD40" evidence="4">
    <location>
        <begin position="70"/>
        <end position="113"/>
    </location>
</feature>
<dbReference type="InterPro" id="IPR024977">
    <property type="entry name" value="Apc4-like_WD40_dom"/>
</dbReference>
<keyword evidence="2" id="KW-0677">Repeat</keyword>
<sequence>MSVANEKEEEITRQLVKKKKDTRVYNTTIEIKKIMENWLRLFSINFGWIKDFNKIILQYIKEYKLLKIIEGYDYIVNNAKFSPSGKEIIVSCNDGVIRIIEIKTKKVIKQFMLSSINENKNAINDAEFSLDGNMIVSCTDDNIQLWDVITEKQIKQFEENFILIMSVKFSYDNKMIVSSSADNIIRLWDINTGQQIKSFQGHSDIITYIDFSFHNQFILSSSYDKTIRLWNVTTGSQLFLLKGHQDVIVKSLFSYDCHFIVSCSFDKTIRLWDFLSLSSSLSSSSSIPIHVLKGHSDIITDIQFSPDHQTIISCSMDKTIRIWDIQTGFPLHTWIAHSQGILGLDISFDASNILTFSEDQTIRLWG</sequence>
<dbReference type="EMBL" id="ASPP01007724">
    <property type="protein sequence ID" value="ETO26656.1"/>
    <property type="molecule type" value="Genomic_DNA"/>
</dbReference>
<keyword evidence="1 3" id="KW-0853">WD repeat</keyword>
<protein>
    <recommendedName>
        <fullName evidence="4">Anaphase-promoting complex subunit 4-like WD40 domain-containing protein</fullName>
    </recommendedName>
</protein>
<dbReference type="SUPFAM" id="SSF50978">
    <property type="entry name" value="WD40 repeat-like"/>
    <property type="match status" value="1"/>
</dbReference>
<comment type="caution">
    <text evidence="5">The sequence shown here is derived from an EMBL/GenBank/DDBJ whole genome shotgun (WGS) entry which is preliminary data.</text>
</comment>
<evidence type="ECO:0000313" key="5">
    <source>
        <dbReference type="EMBL" id="ETO26656.1"/>
    </source>
</evidence>
<accession>X6NKY1</accession>
<name>X6NKY1_RETFI</name>
<dbReference type="InterPro" id="IPR019775">
    <property type="entry name" value="WD40_repeat_CS"/>
</dbReference>
<dbReference type="InterPro" id="IPR020472">
    <property type="entry name" value="WD40_PAC1"/>
</dbReference>
<dbReference type="Proteomes" id="UP000023152">
    <property type="component" value="Unassembled WGS sequence"/>
</dbReference>
<reference evidence="5 6" key="1">
    <citation type="journal article" date="2013" name="Curr. Biol.">
        <title>The Genome of the Foraminiferan Reticulomyxa filosa.</title>
        <authorList>
            <person name="Glockner G."/>
            <person name="Hulsmann N."/>
            <person name="Schleicher M."/>
            <person name="Noegel A.A."/>
            <person name="Eichinger L."/>
            <person name="Gallinger C."/>
            <person name="Pawlowski J."/>
            <person name="Sierra R."/>
            <person name="Euteneuer U."/>
            <person name="Pillet L."/>
            <person name="Moustafa A."/>
            <person name="Platzer M."/>
            <person name="Groth M."/>
            <person name="Szafranski K."/>
            <person name="Schliwa M."/>
        </authorList>
    </citation>
    <scope>NUCLEOTIDE SEQUENCE [LARGE SCALE GENOMIC DNA]</scope>
</reference>
<dbReference type="PROSITE" id="PS50294">
    <property type="entry name" value="WD_REPEATS_REGION"/>
    <property type="match status" value="5"/>
</dbReference>
<feature type="repeat" description="WD" evidence="3">
    <location>
        <begin position="241"/>
        <end position="282"/>
    </location>
</feature>
<dbReference type="PRINTS" id="PR00320">
    <property type="entry name" value="GPROTEINBRPT"/>
</dbReference>
<gene>
    <name evidence="5" type="ORF">RFI_10477</name>
</gene>
<feature type="repeat" description="WD" evidence="3">
    <location>
        <begin position="164"/>
        <end position="198"/>
    </location>
</feature>
<evidence type="ECO:0000256" key="2">
    <source>
        <dbReference type="ARBA" id="ARBA00022737"/>
    </source>
</evidence>
<dbReference type="PROSITE" id="PS50082">
    <property type="entry name" value="WD_REPEATS_2"/>
    <property type="match status" value="6"/>
</dbReference>